<dbReference type="EMBL" id="CAJVPL010002874">
    <property type="protein sequence ID" value="CAG8621575.1"/>
    <property type="molecule type" value="Genomic_DNA"/>
</dbReference>
<dbReference type="Pfam" id="PF05699">
    <property type="entry name" value="Dimer_Tnp_hAT"/>
    <property type="match status" value="1"/>
</dbReference>
<protein>
    <submittedName>
        <fullName evidence="2">11636_t:CDS:1</fullName>
    </submittedName>
</protein>
<accession>A0A9N9GNG8</accession>
<dbReference type="InterPro" id="IPR012337">
    <property type="entry name" value="RNaseH-like_sf"/>
</dbReference>
<dbReference type="InterPro" id="IPR008906">
    <property type="entry name" value="HATC_C_dom"/>
</dbReference>
<dbReference type="SUPFAM" id="SSF53098">
    <property type="entry name" value="Ribonuclease H-like"/>
    <property type="match status" value="1"/>
</dbReference>
<keyword evidence="3" id="KW-1185">Reference proteome</keyword>
<dbReference type="AlphaFoldDB" id="A0A9N9GNG8"/>
<sequence>MIQLDSNEISTYLSEPETEVESLLWWRANAMQYLILARIAMDYLAVQTTSVPKTARTSLCLRAGIWNWVI</sequence>
<reference evidence="2" key="1">
    <citation type="submission" date="2021-06" db="EMBL/GenBank/DDBJ databases">
        <authorList>
            <person name="Kallberg Y."/>
            <person name="Tangrot J."/>
            <person name="Rosling A."/>
        </authorList>
    </citation>
    <scope>NUCLEOTIDE SEQUENCE</scope>
    <source>
        <strain evidence="2">MT106</strain>
    </source>
</reference>
<name>A0A9N9GNG8_9GLOM</name>
<evidence type="ECO:0000313" key="2">
    <source>
        <dbReference type="EMBL" id="CAG8621575.1"/>
    </source>
</evidence>
<gene>
    <name evidence="2" type="ORF">AGERDE_LOCUS10089</name>
</gene>
<feature type="domain" description="HAT C-terminal dimerisation" evidence="1">
    <location>
        <begin position="9"/>
        <end position="52"/>
    </location>
</feature>
<dbReference type="GO" id="GO:0046983">
    <property type="term" value="F:protein dimerization activity"/>
    <property type="evidence" value="ECO:0007669"/>
    <property type="project" value="InterPro"/>
</dbReference>
<dbReference type="Proteomes" id="UP000789831">
    <property type="component" value="Unassembled WGS sequence"/>
</dbReference>
<dbReference type="OrthoDB" id="2428298at2759"/>
<evidence type="ECO:0000313" key="3">
    <source>
        <dbReference type="Proteomes" id="UP000789831"/>
    </source>
</evidence>
<evidence type="ECO:0000259" key="1">
    <source>
        <dbReference type="Pfam" id="PF05699"/>
    </source>
</evidence>
<comment type="caution">
    <text evidence="2">The sequence shown here is derived from an EMBL/GenBank/DDBJ whole genome shotgun (WGS) entry which is preliminary data.</text>
</comment>
<organism evidence="2 3">
    <name type="scientific">Ambispora gerdemannii</name>
    <dbReference type="NCBI Taxonomy" id="144530"/>
    <lineage>
        <taxon>Eukaryota</taxon>
        <taxon>Fungi</taxon>
        <taxon>Fungi incertae sedis</taxon>
        <taxon>Mucoromycota</taxon>
        <taxon>Glomeromycotina</taxon>
        <taxon>Glomeromycetes</taxon>
        <taxon>Archaeosporales</taxon>
        <taxon>Ambisporaceae</taxon>
        <taxon>Ambispora</taxon>
    </lineage>
</organism>
<proteinExistence type="predicted"/>